<keyword evidence="3" id="KW-1185">Reference proteome</keyword>
<protein>
    <submittedName>
        <fullName evidence="2">Uncharacterized protein</fullName>
    </submittedName>
</protein>
<dbReference type="Proteomes" id="UP001346149">
    <property type="component" value="Unassembled WGS sequence"/>
</dbReference>
<accession>A0AAN7RD07</accession>
<evidence type="ECO:0000256" key="1">
    <source>
        <dbReference type="SAM" id="MobiDB-lite"/>
    </source>
</evidence>
<sequence>MRQGKPEDGNDKTRRNIQRAGARAPPTIPDPEATDEDNGRRPPKSRGHPELGRPNRQNRFQVTDRRCRSTEAFRRFEFRVKGNECLRHHRGEPNRAHFVALEQQYHRHINIRQGRHAVNFQQPIFFHWVKRQHHHQQDGQLPCQGRTVSQEWGIKPSTLELPSTELEFYLKVFSAQTRAMMSWANFLLDFLF</sequence>
<comment type="caution">
    <text evidence="2">The sequence shown here is derived from an EMBL/GenBank/DDBJ whole genome shotgun (WGS) entry which is preliminary data.</text>
</comment>
<reference evidence="2 3" key="1">
    <citation type="journal article" date="2023" name="Hortic Res">
        <title>Pangenome of water caltrop reveals structural variations and asymmetric subgenome divergence after allopolyploidization.</title>
        <authorList>
            <person name="Zhang X."/>
            <person name="Chen Y."/>
            <person name="Wang L."/>
            <person name="Yuan Y."/>
            <person name="Fang M."/>
            <person name="Shi L."/>
            <person name="Lu R."/>
            <person name="Comes H.P."/>
            <person name="Ma Y."/>
            <person name="Chen Y."/>
            <person name="Huang G."/>
            <person name="Zhou Y."/>
            <person name="Zheng Z."/>
            <person name="Qiu Y."/>
        </authorList>
    </citation>
    <scope>NUCLEOTIDE SEQUENCE [LARGE SCALE GENOMIC DNA]</scope>
    <source>
        <strain evidence="2">F231</strain>
    </source>
</reference>
<feature type="compositionally biased region" description="Basic and acidic residues" evidence="1">
    <location>
        <begin position="1"/>
        <end position="14"/>
    </location>
</feature>
<evidence type="ECO:0000313" key="3">
    <source>
        <dbReference type="Proteomes" id="UP001346149"/>
    </source>
</evidence>
<proteinExistence type="predicted"/>
<dbReference type="EMBL" id="JAXQNO010000003">
    <property type="protein sequence ID" value="KAK4800869.1"/>
    <property type="molecule type" value="Genomic_DNA"/>
</dbReference>
<gene>
    <name evidence="2" type="ORF">SAY86_021356</name>
</gene>
<dbReference type="AlphaFoldDB" id="A0AAN7RD07"/>
<name>A0AAN7RD07_TRANT</name>
<evidence type="ECO:0000313" key="2">
    <source>
        <dbReference type="EMBL" id="KAK4800869.1"/>
    </source>
</evidence>
<feature type="region of interest" description="Disordered" evidence="1">
    <location>
        <begin position="1"/>
        <end position="64"/>
    </location>
</feature>
<organism evidence="2 3">
    <name type="scientific">Trapa natans</name>
    <name type="common">Water chestnut</name>
    <dbReference type="NCBI Taxonomy" id="22666"/>
    <lineage>
        <taxon>Eukaryota</taxon>
        <taxon>Viridiplantae</taxon>
        <taxon>Streptophyta</taxon>
        <taxon>Embryophyta</taxon>
        <taxon>Tracheophyta</taxon>
        <taxon>Spermatophyta</taxon>
        <taxon>Magnoliopsida</taxon>
        <taxon>eudicotyledons</taxon>
        <taxon>Gunneridae</taxon>
        <taxon>Pentapetalae</taxon>
        <taxon>rosids</taxon>
        <taxon>malvids</taxon>
        <taxon>Myrtales</taxon>
        <taxon>Lythraceae</taxon>
        <taxon>Trapa</taxon>
    </lineage>
</organism>